<accession>A0A5S3PIN4</accession>
<dbReference type="InterPro" id="IPR029055">
    <property type="entry name" value="Ntn_hydrolases_N"/>
</dbReference>
<dbReference type="PANTHER" id="PTHR39328:SF1">
    <property type="entry name" value="BLL2871 PROTEIN"/>
    <property type="match status" value="1"/>
</dbReference>
<dbReference type="Proteomes" id="UP000309550">
    <property type="component" value="Unassembled WGS sequence"/>
</dbReference>
<protein>
    <submittedName>
        <fullName evidence="2">DUF1028 domain-containing protein</fullName>
    </submittedName>
</protein>
<dbReference type="AlphaFoldDB" id="A0A5S3PIN4"/>
<dbReference type="Gene3D" id="3.60.20.10">
    <property type="entry name" value="Glutamine Phosphoribosylpyrophosphate, subunit 1, domain 1"/>
    <property type="match status" value="1"/>
</dbReference>
<dbReference type="RefSeq" id="WP_138660335.1">
    <property type="nucleotide sequence ID" value="NZ_VANS01000001.1"/>
</dbReference>
<keyword evidence="3" id="KW-1185">Reference proteome</keyword>
<dbReference type="EMBL" id="VANS01000001">
    <property type="protein sequence ID" value="TMM54161.1"/>
    <property type="molecule type" value="Genomic_DNA"/>
</dbReference>
<evidence type="ECO:0000313" key="2">
    <source>
        <dbReference type="EMBL" id="TMM54161.1"/>
    </source>
</evidence>
<dbReference type="OrthoDB" id="9790012at2"/>
<gene>
    <name evidence="2" type="ORF">FDT80_00740</name>
</gene>
<comment type="caution">
    <text evidence="2">The sequence shown here is derived from an EMBL/GenBank/DDBJ whole genome shotgun (WGS) entry which is preliminary data.</text>
</comment>
<feature type="region of interest" description="Disordered" evidence="1">
    <location>
        <begin position="231"/>
        <end position="254"/>
    </location>
</feature>
<dbReference type="SUPFAM" id="SSF56235">
    <property type="entry name" value="N-terminal nucleophile aminohydrolases (Ntn hydrolases)"/>
    <property type="match status" value="1"/>
</dbReference>
<name>A0A5S3PIN4_9RHOB</name>
<dbReference type="PANTHER" id="PTHR39328">
    <property type="entry name" value="BLL2871 PROTEIN"/>
    <property type="match status" value="1"/>
</dbReference>
<proteinExistence type="predicted"/>
<dbReference type="InterPro" id="IPR010430">
    <property type="entry name" value="DUF1028"/>
</dbReference>
<sequence>MTYSLIARDDKTGAIGLIVASRFFACGAVVPFVGAKSAVASQAFCNPIWGTEGRARLEAGEAARDVIADLAARDEGHAIRQCHMMDAAGNFAAHTGADCVDYAGHMTFGDHSVAGNMLAGPQVLQATAFAYAEHMSLPFPERLITAMQAGEAMGGDKRGKQAAGLIIHTGQEHAWLDLRADDHADPLAELARLWEVANERYVHFAKGMPTAERFSGYPTREGIDRDIAMAEAQRRAEGRASASHAVDAASGDEE</sequence>
<dbReference type="Pfam" id="PF06267">
    <property type="entry name" value="DUF1028"/>
    <property type="match status" value="1"/>
</dbReference>
<evidence type="ECO:0000313" key="3">
    <source>
        <dbReference type="Proteomes" id="UP000309550"/>
    </source>
</evidence>
<reference evidence="2 3" key="1">
    <citation type="submission" date="2019-05" db="EMBL/GenBank/DDBJ databases">
        <title>Sulfitobacter sabulilitoris sp. nov., isolated from a marine sand.</title>
        <authorList>
            <person name="Yoon J.-H."/>
        </authorList>
    </citation>
    <scope>NUCLEOTIDE SEQUENCE [LARGE SCALE GENOMIC DNA]</scope>
    <source>
        <strain evidence="2 3">HSMS-29</strain>
    </source>
</reference>
<organism evidence="2 3">
    <name type="scientific">Sulfitobacter sabulilitoris</name>
    <dbReference type="NCBI Taxonomy" id="2562655"/>
    <lineage>
        <taxon>Bacteria</taxon>
        <taxon>Pseudomonadati</taxon>
        <taxon>Pseudomonadota</taxon>
        <taxon>Alphaproteobacteria</taxon>
        <taxon>Rhodobacterales</taxon>
        <taxon>Roseobacteraceae</taxon>
        <taxon>Sulfitobacter</taxon>
    </lineage>
</organism>
<evidence type="ECO:0000256" key="1">
    <source>
        <dbReference type="SAM" id="MobiDB-lite"/>
    </source>
</evidence>